<reference evidence="2" key="1">
    <citation type="journal article" date="2014" name="Int. J. Syst. Evol. Microbiol.">
        <title>Complete genome sequence of Corynebacterium casei LMG S-19264T (=DSM 44701T), isolated from a smear-ripened cheese.</title>
        <authorList>
            <consortium name="US DOE Joint Genome Institute (JGI-PGF)"/>
            <person name="Walter F."/>
            <person name="Albersmeier A."/>
            <person name="Kalinowski J."/>
            <person name="Ruckert C."/>
        </authorList>
    </citation>
    <scope>NUCLEOTIDE SEQUENCE</scope>
    <source>
        <strain evidence="2">JCM 4434</strain>
    </source>
</reference>
<dbReference type="PANTHER" id="PTHR47691">
    <property type="entry name" value="REGULATOR-RELATED"/>
    <property type="match status" value="1"/>
</dbReference>
<dbReference type="InterPro" id="IPR027417">
    <property type="entry name" value="P-loop_NTPase"/>
</dbReference>
<dbReference type="Proteomes" id="UP000037395">
    <property type="component" value="Unassembled WGS sequence"/>
</dbReference>
<dbReference type="Gene3D" id="3.40.50.300">
    <property type="entry name" value="P-loop containing nucleotide triphosphate hydrolases"/>
    <property type="match status" value="1"/>
</dbReference>
<reference evidence="3 4" key="2">
    <citation type="submission" date="2014-07" db="EMBL/GenBank/DDBJ databases">
        <authorList>
            <person name="Zhang J.E."/>
            <person name="Yang H."/>
            <person name="Guo J."/>
            <person name="Deng Z."/>
            <person name="Luo H."/>
            <person name="Luo M."/>
            <person name="Zhao B."/>
        </authorList>
    </citation>
    <scope>NUCLEOTIDE SEQUENCE [LARGE SCALE GENOMIC DNA]</scope>
    <source>
        <strain evidence="3">ATCC 10762</strain>
        <strain evidence="4">ATCC 10762 / DSM 40127 / CCM 3239 / JCM 4008 / LMG 5968 / NBRC 12843 / NCIMB 8234 / A-377</strain>
    </source>
</reference>
<feature type="compositionally biased region" description="Basic and acidic residues" evidence="1">
    <location>
        <begin position="123"/>
        <end position="141"/>
    </location>
</feature>
<dbReference type="OrthoDB" id="5521887at2"/>
<keyword evidence="4" id="KW-1185">Reference proteome</keyword>
<dbReference type="Pfam" id="PF13424">
    <property type="entry name" value="TPR_12"/>
    <property type="match status" value="1"/>
</dbReference>
<dbReference type="InterPro" id="IPR019734">
    <property type="entry name" value="TPR_rpt"/>
</dbReference>
<dbReference type="EMBL" id="BMUB01000005">
    <property type="protein sequence ID" value="GGU72494.1"/>
    <property type="molecule type" value="Genomic_DNA"/>
</dbReference>
<dbReference type="PANTHER" id="PTHR47691:SF3">
    <property type="entry name" value="HTH-TYPE TRANSCRIPTIONAL REGULATOR RV0890C-RELATED"/>
    <property type="match status" value="1"/>
</dbReference>
<reference evidence="4" key="3">
    <citation type="submission" date="2016-08" db="EMBL/GenBank/DDBJ databases">
        <title>Sequencing, assembly and comparative genomics of S. aureofaciens ATCC 10762.</title>
        <authorList>
            <person name="Gradnigo J.S."/>
            <person name="Johnson N."/>
            <person name="Somerville G.A."/>
        </authorList>
    </citation>
    <scope>NUCLEOTIDE SEQUENCE [LARGE SCALE GENOMIC DNA]</scope>
    <source>
        <strain evidence="4">ATCC 10762 / DSM 40127 / CCM 3239 / JCM 4008 / LMG 5968 / NBRC 12843 / NCIMB 8234 / A-377</strain>
    </source>
</reference>
<evidence type="ECO:0000256" key="1">
    <source>
        <dbReference type="SAM" id="MobiDB-lite"/>
    </source>
</evidence>
<evidence type="ECO:0000313" key="3">
    <source>
        <dbReference type="EMBL" id="OEV34089.1"/>
    </source>
</evidence>
<comment type="caution">
    <text evidence="3">The sequence shown here is derived from an EMBL/GenBank/DDBJ whole genome shotgun (WGS) entry which is preliminary data.</text>
</comment>
<evidence type="ECO:0008006" key="5">
    <source>
        <dbReference type="Google" id="ProtNLM"/>
    </source>
</evidence>
<accession>A0A1E7N075</accession>
<dbReference type="RefSeq" id="WP_030289968.1">
    <property type="nucleotide sequence ID" value="NZ_BMUB01000005.1"/>
</dbReference>
<sequence>MVDPLSISAVSGVLGAVSSSMAGEAGKWAWEAFGGLVQRATGRQVLAPAGATEREAVARLLVEGARNDPAQARALAAWMSGVSSGVHSGIPGGVPPGGAGGASGPGAVPRLLPASTRYFTDRKGPLAALDKEGGRKPDGRPRQALLHGPDGIGTSAVAIHWGSREAARFPDGQLYADLRAAGPQGAADPATVLRRFLHRLGVPAEHLPATVEDRADLFGALLATRRLLVVLDHAHSAAQLRPLLTSAAGVFTVITARRPLAGLDAVNIPVGPLADKDARRLLTEVAGKHAVTAARAALPGVLERCAGYPFALRAAAPGLAEAALAGPASAGRSAATTDPAEAAAEDRYRQLSPDAALAYRRCALRPWPGLTARVAAAATGLAEPSAATALAELAEAGLLETAVDGRHHFRPLVRRHAEALAVREDGLASCAAAVTRTVDTLLRLAVAADCAALPQRWHLGPLYAVLCRNGYPEGSPDSYPDEAQALAALGAELPNLVEAVRAAEEFAAPELVCQLVEALWAVQLKAGRHDELLPALRAGARAAAAPGTAPRFAGRMHGQLALALVELQEYPEAERQLLLAAEAEERDGHLRGQATAVESLGLLRLRQWRYTEALDCFDRAVGLLDGIGPDGDGSADLPRARALLSRHRGRALRGLGRFDRARAALEEAVAFFRGTGEGYNTARALTDLAQALIEQGHGAQALPLLDEAGTLLERQGARFHLAPLGVLRSLCVNGT</sequence>
<protein>
    <recommendedName>
        <fullName evidence="5">NB-ARC domain-containing protein</fullName>
    </recommendedName>
</protein>
<reference evidence="2" key="5">
    <citation type="submission" date="2020-09" db="EMBL/GenBank/DDBJ databases">
        <authorList>
            <person name="Sun Q."/>
            <person name="Ohkuma M."/>
        </authorList>
    </citation>
    <scope>NUCLEOTIDE SEQUENCE</scope>
    <source>
        <strain evidence="2">JCM 4434</strain>
    </source>
</reference>
<proteinExistence type="predicted"/>
<dbReference type="AlphaFoldDB" id="A0A1E7N075"/>
<evidence type="ECO:0000313" key="2">
    <source>
        <dbReference type="EMBL" id="GGU72494.1"/>
    </source>
</evidence>
<dbReference type="SUPFAM" id="SSF48452">
    <property type="entry name" value="TPR-like"/>
    <property type="match status" value="1"/>
</dbReference>
<dbReference type="Proteomes" id="UP000610124">
    <property type="component" value="Unassembled WGS sequence"/>
</dbReference>
<dbReference type="Gene3D" id="1.25.40.10">
    <property type="entry name" value="Tetratricopeptide repeat domain"/>
    <property type="match status" value="2"/>
</dbReference>
<name>A0A1E7N075_KITAU</name>
<reference evidence="3" key="4">
    <citation type="submission" date="2016-08" db="EMBL/GenBank/DDBJ databases">
        <title>Sequencing, Assembly and Comparative Genomics of S. aureofaciens ATCC 10762.</title>
        <authorList>
            <person name="Gradnigo J.S."/>
            <person name="Johnson N."/>
            <person name="Somerville G.A."/>
        </authorList>
    </citation>
    <scope>NUCLEOTIDE SEQUENCE [LARGE SCALE GENOMIC DNA]</scope>
    <source>
        <strain evidence="3">ATCC 10762</strain>
    </source>
</reference>
<organism evidence="3 4">
    <name type="scientific">Kitasatospora aureofaciens</name>
    <name type="common">Streptomyces aureofaciens</name>
    <dbReference type="NCBI Taxonomy" id="1894"/>
    <lineage>
        <taxon>Bacteria</taxon>
        <taxon>Bacillati</taxon>
        <taxon>Actinomycetota</taxon>
        <taxon>Actinomycetes</taxon>
        <taxon>Kitasatosporales</taxon>
        <taxon>Streptomycetaceae</taxon>
        <taxon>Kitasatospora</taxon>
    </lineage>
</organism>
<dbReference type="SMART" id="SM00028">
    <property type="entry name" value="TPR"/>
    <property type="match status" value="4"/>
</dbReference>
<dbReference type="GeneID" id="97485621"/>
<dbReference type="SUPFAM" id="SSF52540">
    <property type="entry name" value="P-loop containing nucleoside triphosphate hydrolases"/>
    <property type="match status" value="1"/>
</dbReference>
<gene>
    <name evidence="2" type="ORF">GCM10010502_25090</name>
    <name evidence="3" type="ORF">HS99_0011670</name>
</gene>
<evidence type="ECO:0000313" key="4">
    <source>
        <dbReference type="Proteomes" id="UP000037395"/>
    </source>
</evidence>
<dbReference type="EMBL" id="JPRF03000054">
    <property type="protein sequence ID" value="OEV34089.1"/>
    <property type="molecule type" value="Genomic_DNA"/>
</dbReference>
<accession>A0A8H9HR34</accession>
<feature type="region of interest" description="Disordered" evidence="1">
    <location>
        <begin position="123"/>
        <end position="147"/>
    </location>
</feature>
<dbReference type="InterPro" id="IPR011990">
    <property type="entry name" value="TPR-like_helical_dom_sf"/>
</dbReference>